<comment type="caution">
    <text evidence="4">The sequence shown here is derived from an EMBL/GenBank/DDBJ whole genome shotgun (WGS) entry which is preliminary data.</text>
</comment>
<dbReference type="Pfam" id="PF13812">
    <property type="entry name" value="PPR_3"/>
    <property type="match status" value="1"/>
</dbReference>
<dbReference type="InterPro" id="IPR002885">
    <property type="entry name" value="PPR_rpt"/>
</dbReference>
<name>A0A2G3AI92_CAPAN</name>
<reference evidence="4 5" key="1">
    <citation type="journal article" date="2014" name="Nat. Genet.">
        <title>Genome sequence of the hot pepper provides insights into the evolution of pungency in Capsicum species.</title>
        <authorList>
            <person name="Kim S."/>
            <person name="Park M."/>
            <person name="Yeom S.I."/>
            <person name="Kim Y.M."/>
            <person name="Lee J.M."/>
            <person name="Lee H.A."/>
            <person name="Seo E."/>
            <person name="Choi J."/>
            <person name="Cheong K."/>
            <person name="Kim K.T."/>
            <person name="Jung K."/>
            <person name="Lee G.W."/>
            <person name="Oh S.K."/>
            <person name="Bae C."/>
            <person name="Kim S.B."/>
            <person name="Lee H.Y."/>
            <person name="Kim S.Y."/>
            <person name="Kim M.S."/>
            <person name="Kang B.C."/>
            <person name="Jo Y.D."/>
            <person name="Yang H.B."/>
            <person name="Jeong H.J."/>
            <person name="Kang W.H."/>
            <person name="Kwon J.K."/>
            <person name="Shin C."/>
            <person name="Lim J.Y."/>
            <person name="Park J.H."/>
            <person name="Huh J.H."/>
            <person name="Kim J.S."/>
            <person name="Kim B.D."/>
            <person name="Cohen O."/>
            <person name="Paran I."/>
            <person name="Suh M.C."/>
            <person name="Lee S.B."/>
            <person name="Kim Y.K."/>
            <person name="Shin Y."/>
            <person name="Noh S.J."/>
            <person name="Park J."/>
            <person name="Seo Y.S."/>
            <person name="Kwon S.Y."/>
            <person name="Kim H.A."/>
            <person name="Park J.M."/>
            <person name="Kim H.J."/>
            <person name="Choi S.B."/>
            <person name="Bosland P.W."/>
            <person name="Reeves G."/>
            <person name="Jo S.H."/>
            <person name="Lee B.W."/>
            <person name="Cho H.T."/>
            <person name="Choi H.S."/>
            <person name="Lee M.S."/>
            <person name="Yu Y."/>
            <person name="Do Choi Y."/>
            <person name="Park B.S."/>
            <person name="van Deynze A."/>
            <person name="Ashrafi H."/>
            <person name="Hill T."/>
            <person name="Kim W.T."/>
            <person name="Pai H.S."/>
            <person name="Ahn H.K."/>
            <person name="Yeam I."/>
            <person name="Giovannoni J.J."/>
            <person name="Rose J.K."/>
            <person name="Sorensen I."/>
            <person name="Lee S.J."/>
            <person name="Kim R.W."/>
            <person name="Choi I.Y."/>
            <person name="Choi B.S."/>
            <person name="Lim J.S."/>
            <person name="Lee Y.H."/>
            <person name="Choi D."/>
        </authorList>
    </citation>
    <scope>NUCLEOTIDE SEQUENCE [LARGE SCALE GENOMIC DNA]</scope>
    <source>
        <strain evidence="5">cv. CM334</strain>
    </source>
</reference>
<feature type="repeat" description="PPR" evidence="3">
    <location>
        <begin position="290"/>
        <end position="324"/>
    </location>
</feature>
<dbReference type="Gene3D" id="1.25.40.10">
    <property type="entry name" value="Tetratricopeptide repeat domain"/>
    <property type="match status" value="3"/>
</dbReference>
<organism evidence="4 5">
    <name type="scientific">Capsicum annuum</name>
    <name type="common">Capsicum pepper</name>
    <dbReference type="NCBI Taxonomy" id="4072"/>
    <lineage>
        <taxon>Eukaryota</taxon>
        <taxon>Viridiplantae</taxon>
        <taxon>Streptophyta</taxon>
        <taxon>Embryophyta</taxon>
        <taxon>Tracheophyta</taxon>
        <taxon>Spermatophyta</taxon>
        <taxon>Magnoliopsida</taxon>
        <taxon>eudicotyledons</taxon>
        <taxon>Gunneridae</taxon>
        <taxon>Pentapetalae</taxon>
        <taxon>asterids</taxon>
        <taxon>lamiids</taxon>
        <taxon>Solanales</taxon>
        <taxon>Solanaceae</taxon>
        <taxon>Solanoideae</taxon>
        <taxon>Capsiceae</taxon>
        <taxon>Capsicum</taxon>
    </lineage>
</organism>
<dbReference type="GO" id="GO:0006396">
    <property type="term" value="P:RNA processing"/>
    <property type="evidence" value="ECO:0000318"/>
    <property type="project" value="GO_Central"/>
</dbReference>
<dbReference type="InterPro" id="IPR051114">
    <property type="entry name" value="Mito_RNA_Proc_CCM1"/>
</dbReference>
<dbReference type="AlphaFoldDB" id="A0A2G3AI92"/>
<evidence type="ECO:0000256" key="3">
    <source>
        <dbReference type="PROSITE-ProRule" id="PRU00708"/>
    </source>
</evidence>
<dbReference type="GO" id="GO:0003729">
    <property type="term" value="F:mRNA binding"/>
    <property type="evidence" value="ECO:0000318"/>
    <property type="project" value="GO_Central"/>
</dbReference>
<dbReference type="GO" id="GO:0005739">
    <property type="term" value="C:mitochondrion"/>
    <property type="evidence" value="ECO:0000318"/>
    <property type="project" value="GO_Central"/>
</dbReference>
<sequence length="603" mass="68701">MFATCGADQFSKKFQLFLGFHLKRSSWFSTTIINHAHSFTQSQQRRTVRKVNRLASKSTKSVQKQDIDLPKVFMRDAITRISHTLRSSTWDSAQDQLIKLPIKWDSYTVNQVLKTHPPMEKAWLFFNWASKLKNFKHDQFTYTTMLDIFGEAGRISSMKYVFQQMQDKGIKIDAVTYTSLIHWISDHGDINESIKLWQDMKDKGFVPNVVCYTAYMKCLFDHNRVKEGAKIYKEMLQSGCSPNCHTYTVLMEHLASSEFHLYMYNNWFSGKFDGVLEIFSKMQDAGVQPDKASCNILVEKCCKAGETQAMMKILQYMKKNFLVLRYSVYQEASHALKMAGVSDRLLRDVNRHLSLQNLNQDSIDESDGIAESSCFTLDDRLILYLLNKKSLLAVDYLLDSLMNKCLKLDPRIVTTVVEVNCNCGRVNGAFLAFEFSVKLGITIERTTYLTMVGELIRTNSFSRAVDIVEAMVGAGLSLGSELTALLIHRLGCARQLASAEKLFSILPDQQKSTAVYTALINTYFTFGNVDKGLEIFETMRKQGINVALSTCSVLLNGLERNGLFDKLQSYRKEKKRFQSESCGGKMSMEETLCDLLFAGNFDS</sequence>
<keyword evidence="2" id="KW-0677">Repeat</keyword>
<dbReference type="PANTHER" id="PTHR47934">
    <property type="entry name" value="PENTATRICOPEPTIDE REPEAT-CONTAINING PROTEIN PET309, MITOCHONDRIAL"/>
    <property type="match status" value="1"/>
</dbReference>
<evidence type="ECO:0008006" key="6">
    <source>
        <dbReference type="Google" id="ProtNLM"/>
    </source>
</evidence>
<evidence type="ECO:0000313" key="5">
    <source>
        <dbReference type="Proteomes" id="UP000222542"/>
    </source>
</evidence>
<dbReference type="STRING" id="4072.A0A2G3AI92"/>
<proteinExistence type="inferred from homology"/>
<evidence type="ECO:0000256" key="1">
    <source>
        <dbReference type="ARBA" id="ARBA00007626"/>
    </source>
</evidence>
<dbReference type="Gramene" id="PHT93908">
    <property type="protein sequence ID" value="PHT93908"/>
    <property type="gene ID" value="T459_01790"/>
</dbReference>
<dbReference type="InterPro" id="IPR011990">
    <property type="entry name" value="TPR-like_helical_dom_sf"/>
</dbReference>
<accession>A0A2G3AI92</accession>
<feature type="repeat" description="PPR" evidence="3">
    <location>
        <begin position="138"/>
        <end position="172"/>
    </location>
</feature>
<dbReference type="Proteomes" id="UP000222542">
    <property type="component" value="Unassembled WGS sequence"/>
</dbReference>
<evidence type="ECO:0000313" key="4">
    <source>
        <dbReference type="EMBL" id="PHT93908.1"/>
    </source>
</evidence>
<feature type="repeat" description="PPR" evidence="3">
    <location>
        <begin position="208"/>
        <end position="242"/>
    </location>
</feature>
<dbReference type="Pfam" id="PF13041">
    <property type="entry name" value="PPR_2"/>
    <property type="match status" value="3"/>
</dbReference>
<dbReference type="EMBL" id="AYRZ02000001">
    <property type="protein sequence ID" value="PHT93908.1"/>
    <property type="molecule type" value="Genomic_DNA"/>
</dbReference>
<feature type="repeat" description="PPR" evidence="3">
    <location>
        <begin position="512"/>
        <end position="546"/>
    </location>
</feature>
<gene>
    <name evidence="4" type="ORF">T459_01790</name>
</gene>
<dbReference type="OMA" id="HKCTATY"/>
<protein>
    <recommendedName>
        <fullName evidence="6">Pentatricopeptide repeat-containing protein At2g01390</fullName>
    </recommendedName>
</protein>
<dbReference type="NCBIfam" id="TIGR00756">
    <property type="entry name" value="PPR"/>
    <property type="match status" value="5"/>
</dbReference>
<keyword evidence="5" id="KW-1185">Reference proteome</keyword>
<dbReference type="GO" id="GO:0007005">
    <property type="term" value="P:mitochondrion organization"/>
    <property type="evidence" value="ECO:0000318"/>
    <property type="project" value="GO_Central"/>
</dbReference>
<dbReference type="PROSITE" id="PS51375">
    <property type="entry name" value="PPR"/>
    <property type="match status" value="5"/>
</dbReference>
<evidence type="ECO:0000256" key="2">
    <source>
        <dbReference type="ARBA" id="ARBA00022737"/>
    </source>
</evidence>
<feature type="repeat" description="PPR" evidence="3">
    <location>
        <begin position="173"/>
        <end position="207"/>
    </location>
</feature>
<comment type="similarity">
    <text evidence="1">Belongs to the PPR family. P subfamily.</text>
</comment>
<dbReference type="PANTHER" id="PTHR47934:SF28">
    <property type="entry name" value="OS04G0488500 PROTEIN"/>
    <property type="match status" value="1"/>
</dbReference>
<reference evidence="4 5" key="2">
    <citation type="journal article" date="2017" name="Genome Biol.">
        <title>New reference genome sequences of hot pepper reveal the massive evolution of plant disease-resistance genes by retroduplication.</title>
        <authorList>
            <person name="Kim S."/>
            <person name="Park J."/>
            <person name="Yeom S.I."/>
            <person name="Kim Y.M."/>
            <person name="Seo E."/>
            <person name="Kim K.T."/>
            <person name="Kim M.S."/>
            <person name="Lee J.M."/>
            <person name="Cheong K."/>
            <person name="Shin H.S."/>
            <person name="Kim S.B."/>
            <person name="Han K."/>
            <person name="Lee J."/>
            <person name="Park M."/>
            <person name="Lee H.A."/>
            <person name="Lee H.Y."/>
            <person name="Lee Y."/>
            <person name="Oh S."/>
            <person name="Lee J.H."/>
            <person name="Choi E."/>
            <person name="Choi E."/>
            <person name="Lee S.E."/>
            <person name="Jeon J."/>
            <person name="Kim H."/>
            <person name="Choi G."/>
            <person name="Song H."/>
            <person name="Lee J."/>
            <person name="Lee S.C."/>
            <person name="Kwon J.K."/>
            <person name="Lee H.Y."/>
            <person name="Koo N."/>
            <person name="Hong Y."/>
            <person name="Kim R.W."/>
            <person name="Kang W.H."/>
            <person name="Huh J.H."/>
            <person name="Kang B.C."/>
            <person name="Yang T.J."/>
            <person name="Lee Y.H."/>
            <person name="Bennetzen J.L."/>
            <person name="Choi D."/>
        </authorList>
    </citation>
    <scope>NUCLEOTIDE SEQUENCE [LARGE SCALE GENOMIC DNA]</scope>
    <source>
        <strain evidence="5">cv. CM334</strain>
    </source>
</reference>